<name>A0A511BC38_9PROT</name>
<dbReference type="EMBL" id="BJVA01000018">
    <property type="protein sequence ID" value="GEK97183.1"/>
    <property type="molecule type" value="Genomic_DNA"/>
</dbReference>
<evidence type="ECO:0000313" key="1">
    <source>
        <dbReference type="EMBL" id="GEK97183.1"/>
    </source>
</evidence>
<protein>
    <submittedName>
        <fullName evidence="1">Uncharacterized protein</fullName>
    </submittedName>
</protein>
<organism evidence="1 2">
    <name type="scientific">Gluconobacter kanchanaburiensis NBRC 103587</name>
    <dbReference type="NCBI Taxonomy" id="1307948"/>
    <lineage>
        <taxon>Bacteria</taxon>
        <taxon>Pseudomonadati</taxon>
        <taxon>Pseudomonadota</taxon>
        <taxon>Alphaproteobacteria</taxon>
        <taxon>Acetobacterales</taxon>
        <taxon>Acetobacteraceae</taxon>
        <taxon>Gluconobacter</taxon>
    </lineage>
</organism>
<gene>
    <name evidence="1" type="ORF">GKA01_23800</name>
</gene>
<evidence type="ECO:0000313" key="2">
    <source>
        <dbReference type="Proteomes" id="UP000321079"/>
    </source>
</evidence>
<keyword evidence="2" id="KW-1185">Reference proteome</keyword>
<proteinExistence type="predicted"/>
<dbReference type="Proteomes" id="UP000321079">
    <property type="component" value="Unassembled WGS sequence"/>
</dbReference>
<sequence length="65" mass="7279">MGLSMVIFVILVLMSHDLISKNLRIQKKPRPSRSTVFLSSGNEGQTGMAAFTPFSRITFRNAMTF</sequence>
<comment type="caution">
    <text evidence="1">The sequence shown here is derived from an EMBL/GenBank/DDBJ whole genome shotgun (WGS) entry which is preliminary data.</text>
</comment>
<reference evidence="1 2" key="1">
    <citation type="submission" date="2019-07" db="EMBL/GenBank/DDBJ databases">
        <title>Whole genome shotgun sequence of Gluconobacter kanchanaburiensis NBRC 103587.</title>
        <authorList>
            <person name="Hosoyama A."/>
            <person name="Uohara A."/>
            <person name="Ohji S."/>
            <person name="Ichikawa N."/>
        </authorList>
    </citation>
    <scope>NUCLEOTIDE SEQUENCE [LARGE SCALE GENOMIC DNA]</scope>
    <source>
        <strain evidence="1 2">NBRC 103587</strain>
    </source>
</reference>
<dbReference type="AlphaFoldDB" id="A0A511BC38"/>
<accession>A0A511BC38</accession>